<feature type="region of interest" description="Disordered" evidence="1">
    <location>
        <begin position="204"/>
        <end position="229"/>
    </location>
</feature>
<gene>
    <name evidence="2" type="ORF">APAL1065_LOCUS6382</name>
</gene>
<organism evidence="2">
    <name type="scientific">Entomoneis paludosa</name>
    <dbReference type="NCBI Taxonomy" id="265537"/>
    <lineage>
        <taxon>Eukaryota</taxon>
        <taxon>Sar</taxon>
        <taxon>Stramenopiles</taxon>
        <taxon>Ochrophyta</taxon>
        <taxon>Bacillariophyta</taxon>
        <taxon>Bacillariophyceae</taxon>
        <taxon>Bacillariophycidae</taxon>
        <taxon>Entomoneidaceae</taxon>
        <taxon>Entomoneis</taxon>
    </lineage>
</organism>
<evidence type="ECO:0000256" key="1">
    <source>
        <dbReference type="SAM" id="MobiDB-lite"/>
    </source>
</evidence>
<feature type="region of interest" description="Disordered" evidence="1">
    <location>
        <begin position="1"/>
        <end position="49"/>
    </location>
</feature>
<sequence length="258" mass="28172">MWGRKKKSNNEGLNDGGYVADGETVGSLKKRRKTRHSLGFRKNHNNNKKVMMVLEPTIPEHEEVAQKEEEPVEKENVDGNNDKSQPSPPPKLNKPLLTRNSLPLSSRRKMTAASVVSNPLGAFDDTASAAYSEALIHRRDDFTVGSINYAFSDTFYTMGEMVGLHRNSSATTTDMGASVCTVVDWAFFQESMAEFFCGVPTEEQEQWTSMGPKDNGGDENQSVATSPTNASPSLVILSQHPHAVSSEVLSSAVSVGAY</sequence>
<name>A0A7S2VE44_9STRA</name>
<protein>
    <submittedName>
        <fullName evidence="2">Uncharacterized protein</fullName>
    </submittedName>
</protein>
<dbReference type="EMBL" id="HBHT01009548">
    <property type="protein sequence ID" value="CAD9953401.1"/>
    <property type="molecule type" value="Transcribed_RNA"/>
</dbReference>
<evidence type="ECO:0000313" key="2">
    <source>
        <dbReference type="EMBL" id="CAD9953401.1"/>
    </source>
</evidence>
<dbReference type="AlphaFoldDB" id="A0A7S2VE44"/>
<proteinExistence type="predicted"/>
<feature type="compositionally biased region" description="Basic residues" evidence="1">
    <location>
        <begin position="28"/>
        <end position="47"/>
    </location>
</feature>
<feature type="region of interest" description="Disordered" evidence="1">
    <location>
        <begin position="62"/>
        <end position="104"/>
    </location>
</feature>
<accession>A0A7S2VE44</accession>
<feature type="compositionally biased region" description="Polar residues" evidence="1">
    <location>
        <begin position="218"/>
        <end position="229"/>
    </location>
</feature>
<reference evidence="2" key="1">
    <citation type="submission" date="2021-01" db="EMBL/GenBank/DDBJ databases">
        <authorList>
            <person name="Corre E."/>
            <person name="Pelletier E."/>
            <person name="Niang G."/>
            <person name="Scheremetjew M."/>
            <person name="Finn R."/>
            <person name="Kale V."/>
            <person name="Holt S."/>
            <person name="Cochrane G."/>
            <person name="Meng A."/>
            <person name="Brown T."/>
            <person name="Cohen L."/>
        </authorList>
    </citation>
    <scope>NUCLEOTIDE SEQUENCE</scope>
    <source>
        <strain evidence="2">CCMP125</strain>
    </source>
</reference>
<feature type="compositionally biased region" description="Basic and acidic residues" evidence="1">
    <location>
        <begin position="62"/>
        <end position="81"/>
    </location>
</feature>